<dbReference type="Proteomes" id="UP000599074">
    <property type="component" value="Unassembled WGS sequence"/>
</dbReference>
<gene>
    <name evidence="1" type="ORF">Pme01_32500</name>
</gene>
<name>A0A8J3TBX8_9ACTN</name>
<keyword evidence="2" id="KW-1185">Reference proteome</keyword>
<evidence type="ECO:0000313" key="1">
    <source>
        <dbReference type="EMBL" id="GII23653.1"/>
    </source>
</evidence>
<proteinExistence type="predicted"/>
<organism evidence="1 2">
    <name type="scientific">Planosporangium mesophilum</name>
    <dbReference type="NCBI Taxonomy" id="689768"/>
    <lineage>
        <taxon>Bacteria</taxon>
        <taxon>Bacillati</taxon>
        <taxon>Actinomycetota</taxon>
        <taxon>Actinomycetes</taxon>
        <taxon>Micromonosporales</taxon>
        <taxon>Micromonosporaceae</taxon>
        <taxon>Planosporangium</taxon>
    </lineage>
</organism>
<sequence>MYAVGCEELAGTRADLIEVLNLDEEGKTIREEVEGPLLVGVRARIKEAGDSLRDNQLPRLPVWSEPCGKCDLAELCRDVPAVARRDRRAATGR</sequence>
<reference evidence="1" key="1">
    <citation type="submission" date="2021-01" db="EMBL/GenBank/DDBJ databases">
        <title>Whole genome shotgun sequence of Planosporangium mesophilum NBRC 109066.</title>
        <authorList>
            <person name="Komaki H."/>
            <person name="Tamura T."/>
        </authorList>
    </citation>
    <scope>NUCLEOTIDE SEQUENCE</scope>
    <source>
        <strain evidence="1">NBRC 109066</strain>
    </source>
</reference>
<evidence type="ECO:0000313" key="2">
    <source>
        <dbReference type="Proteomes" id="UP000599074"/>
    </source>
</evidence>
<protein>
    <submittedName>
        <fullName evidence="1">Uncharacterized protein</fullName>
    </submittedName>
</protein>
<dbReference type="EMBL" id="BOON01000030">
    <property type="protein sequence ID" value="GII23653.1"/>
    <property type="molecule type" value="Genomic_DNA"/>
</dbReference>
<comment type="caution">
    <text evidence="1">The sequence shown here is derived from an EMBL/GenBank/DDBJ whole genome shotgun (WGS) entry which is preliminary data.</text>
</comment>
<dbReference type="AlphaFoldDB" id="A0A8J3TBX8"/>
<accession>A0A8J3TBX8</accession>